<reference evidence="2 3" key="1">
    <citation type="journal article" date="2015" name="Genome Biol. Evol.">
        <title>Comparative Genomics of a Bacterivorous Green Alga Reveals Evolutionary Causalities and Consequences of Phago-Mixotrophic Mode of Nutrition.</title>
        <authorList>
            <person name="Burns J.A."/>
            <person name="Paasch A."/>
            <person name="Narechania A."/>
            <person name="Kim E."/>
        </authorList>
    </citation>
    <scope>NUCLEOTIDE SEQUENCE [LARGE SCALE GENOMIC DNA]</scope>
    <source>
        <strain evidence="2 3">PLY_AMNH</strain>
    </source>
</reference>
<evidence type="ECO:0000256" key="1">
    <source>
        <dbReference type="SAM" id="MobiDB-lite"/>
    </source>
</evidence>
<dbReference type="AlphaFoldDB" id="A0AAE0C252"/>
<keyword evidence="3" id="KW-1185">Reference proteome</keyword>
<accession>A0AAE0C252</accession>
<name>A0AAE0C252_9CHLO</name>
<evidence type="ECO:0000313" key="2">
    <source>
        <dbReference type="EMBL" id="KAK3246075.1"/>
    </source>
</evidence>
<protein>
    <submittedName>
        <fullName evidence="2">Uncharacterized protein</fullName>
    </submittedName>
</protein>
<evidence type="ECO:0000313" key="3">
    <source>
        <dbReference type="Proteomes" id="UP001190700"/>
    </source>
</evidence>
<sequence>MTEGKSAINSITDEPQPAQQSSEAIRLTRVVKTLGGDRAGAASRLSGKGLTRRTLATLSSTKEPSSEVCKLG</sequence>
<organism evidence="2 3">
    <name type="scientific">Cymbomonas tetramitiformis</name>
    <dbReference type="NCBI Taxonomy" id="36881"/>
    <lineage>
        <taxon>Eukaryota</taxon>
        <taxon>Viridiplantae</taxon>
        <taxon>Chlorophyta</taxon>
        <taxon>Pyramimonadophyceae</taxon>
        <taxon>Pyramimonadales</taxon>
        <taxon>Pyramimonadaceae</taxon>
        <taxon>Cymbomonas</taxon>
    </lineage>
</organism>
<comment type="caution">
    <text evidence="2">The sequence shown here is derived from an EMBL/GenBank/DDBJ whole genome shotgun (WGS) entry which is preliminary data.</text>
</comment>
<gene>
    <name evidence="2" type="ORF">CYMTET_44378</name>
</gene>
<dbReference type="Proteomes" id="UP001190700">
    <property type="component" value="Unassembled WGS sequence"/>
</dbReference>
<feature type="region of interest" description="Disordered" evidence="1">
    <location>
        <begin position="1"/>
        <end position="23"/>
    </location>
</feature>
<dbReference type="EMBL" id="LGRX02030111">
    <property type="protein sequence ID" value="KAK3246075.1"/>
    <property type="molecule type" value="Genomic_DNA"/>
</dbReference>
<proteinExistence type="predicted"/>
<feature type="compositionally biased region" description="Polar residues" evidence="1">
    <location>
        <begin position="7"/>
        <end position="23"/>
    </location>
</feature>